<protein>
    <submittedName>
        <fullName evidence="3">Lipase/esterase</fullName>
    </submittedName>
</protein>
<dbReference type="RefSeq" id="WP_146648483.1">
    <property type="nucleotide sequence ID" value="NZ_CP012333.1"/>
</dbReference>
<feature type="domain" description="Alpha/beta hydrolase fold-3" evidence="2">
    <location>
        <begin position="81"/>
        <end position="303"/>
    </location>
</feature>
<dbReference type="Gene3D" id="3.40.50.1820">
    <property type="entry name" value="alpha/beta hydrolase"/>
    <property type="match status" value="1"/>
</dbReference>
<dbReference type="SUPFAM" id="SSF53474">
    <property type="entry name" value="alpha/beta-Hydrolases"/>
    <property type="match status" value="1"/>
</dbReference>
<evidence type="ECO:0000313" key="4">
    <source>
        <dbReference type="Proteomes" id="UP000064967"/>
    </source>
</evidence>
<dbReference type="Proteomes" id="UP000064967">
    <property type="component" value="Chromosome"/>
</dbReference>
<dbReference type="InterPro" id="IPR050300">
    <property type="entry name" value="GDXG_lipolytic_enzyme"/>
</dbReference>
<evidence type="ECO:0000256" key="1">
    <source>
        <dbReference type="ARBA" id="ARBA00022801"/>
    </source>
</evidence>
<dbReference type="Pfam" id="PF07859">
    <property type="entry name" value="Abhydrolase_3"/>
    <property type="match status" value="1"/>
</dbReference>
<dbReference type="OrthoDB" id="24847at2"/>
<name>A0A0K1PVD7_9BACT</name>
<evidence type="ECO:0000259" key="2">
    <source>
        <dbReference type="Pfam" id="PF07859"/>
    </source>
</evidence>
<dbReference type="InterPro" id="IPR029058">
    <property type="entry name" value="AB_hydrolase_fold"/>
</dbReference>
<keyword evidence="4" id="KW-1185">Reference proteome</keyword>
<evidence type="ECO:0000313" key="3">
    <source>
        <dbReference type="EMBL" id="AKU97331.1"/>
    </source>
</evidence>
<dbReference type="AlphaFoldDB" id="A0A0K1PVD7"/>
<sequence>MGLADLRRRAGGIVLKSLFEGGARLGNMLPGARPSRHGVEVLPNHRYFEGKAAEHVLDVYRPIESNAVRARRHAGPPWPVVLYVHGGAFQILSKETHRMMALLFARRGFVVFNVDYRLAPRHRYPAAIEDVCRAFVWVAANAERFGGDLSRLVLAGESAGANLVTSLSIALAYEREEAFARAAFATGVSPRAVVPACGVFQVSDIDRLRRRKPSIAPFVVDRLLQTERGYLGRGPHACSLDLADPLVVLERGEAPSRPLAPFFLPVGTRDPLLPDTRRMAEALRKLGVVAEDRYYEGELHAFHALLMRDAARRCWRETFAFLEEHL</sequence>
<gene>
    <name evidence="3" type="ORF">AKJ09_03995</name>
</gene>
<keyword evidence="1" id="KW-0378">Hydrolase</keyword>
<proteinExistence type="predicted"/>
<dbReference type="PANTHER" id="PTHR48081">
    <property type="entry name" value="AB HYDROLASE SUPERFAMILY PROTEIN C4A8.06C"/>
    <property type="match status" value="1"/>
</dbReference>
<reference evidence="3 4" key="1">
    <citation type="submission" date="2015-08" db="EMBL/GenBank/DDBJ databases">
        <authorList>
            <person name="Babu N.S."/>
            <person name="Beckwith C.J."/>
            <person name="Beseler K.G."/>
            <person name="Brison A."/>
            <person name="Carone J.V."/>
            <person name="Caskin T.P."/>
            <person name="Diamond M."/>
            <person name="Durham M.E."/>
            <person name="Foxe J.M."/>
            <person name="Go M."/>
            <person name="Henderson B.A."/>
            <person name="Jones I.B."/>
            <person name="McGettigan J.A."/>
            <person name="Micheletti S.J."/>
            <person name="Nasrallah M.E."/>
            <person name="Ortiz D."/>
            <person name="Piller C.R."/>
            <person name="Privatt S.R."/>
            <person name="Schneider S.L."/>
            <person name="Sharp S."/>
            <person name="Smith T.C."/>
            <person name="Stanton J.D."/>
            <person name="Ullery H.E."/>
            <person name="Wilson R.J."/>
            <person name="Serrano M.G."/>
            <person name="Buck G."/>
            <person name="Lee V."/>
            <person name="Wang Y."/>
            <person name="Carvalho R."/>
            <person name="Voegtly L."/>
            <person name="Shi R."/>
            <person name="Duckworth R."/>
            <person name="Johnson A."/>
            <person name="Loviza R."/>
            <person name="Walstead R."/>
            <person name="Shah Z."/>
            <person name="Kiflezghi M."/>
            <person name="Wade K."/>
            <person name="Ball S.L."/>
            <person name="Bradley K.W."/>
            <person name="Asai D.J."/>
            <person name="Bowman C.A."/>
            <person name="Russell D.A."/>
            <person name="Pope W.H."/>
            <person name="Jacobs-Sera D."/>
            <person name="Hendrix R.W."/>
            <person name="Hatfull G.F."/>
        </authorList>
    </citation>
    <scope>NUCLEOTIDE SEQUENCE [LARGE SCALE GENOMIC DNA]</scope>
    <source>
        <strain evidence="3 4">DSM 27648</strain>
    </source>
</reference>
<dbReference type="InterPro" id="IPR013094">
    <property type="entry name" value="AB_hydrolase_3"/>
</dbReference>
<dbReference type="GO" id="GO:0016787">
    <property type="term" value="F:hydrolase activity"/>
    <property type="evidence" value="ECO:0007669"/>
    <property type="project" value="UniProtKB-KW"/>
</dbReference>
<dbReference type="PANTHER" id="PTHR48081:SF8">
    <property type="entry name" value="ALPHA_BETA HYDROLASE FOLD-3 DOMAIN-CONTAINING PROTEIN-RELATED"/>
    <property type="match status" value="1"/>
</dbReference>
<organism evidence="3 4">
    <name type="scientific">Labilithrix luteola</name>
    <dbReference type="NCBI Taxonomy" id="1391654"/>
    <lineage>
        <taxon>Bacteria</taxon>
        <taxon>Pseudomonadati</taxon>
        <taxon>Myxococcota</taxon>
        <taxon>Polyangia</taxon>
        <taxon>Polyangiales</taxon>
        <taxon>Labilitrichaceae</taxon>
        <taxon>Labilithrix</taxon>
    </lineage>
</organism>
<dbReference type="InterPro" id="IPR019826">
    <property type="entry name" value="Carboxylesterase_B_AS"/>
</dbReference>
<accession>A0A0K1PVD7</accession>
<dbReference type="EMBL" id="CP012333">
    <property type="protein sequence ID" value="AKU97331.1"/>
    <property type="molecule type" value="Genomic_DNA"/>
</dbReference>
<dbReference type="PROSITE" id="PS00122">
    <property type="entry name" value="CARBOXYLESTERASE_B_1"/>
    <property type="match status" value="1"/>
</dbReference>
<dbReference type="STRING" id="1391654.AKJ09_03995"/>
<dbReference type="KEGG" id="llu:AKJ09_03995"/>